<proteinExistence type="predicted"/>
<sequence>MDELLKLRNDIDAIDAQIVELFEKRMAVSESVAAYKEKIGKDVLDSDREREKIGKVRELAHSEFNAQGVEALFNQLMTISRMRQYMLISGQSSEYSGFMPVSGMAVKAREGAAAEDVPFLRMPFDKGTKVVYSGVPGAYGHQAMLGYFGPEVDCFNVATFRECMDAIKHGDARYGVLPIENSSTGIITDVYDLMGVYDNYIVGEYVVRVSHALLACPGASMEDIKTVYSHPQGLLQCRSFLSGKNWQQISLNNTAAAAKKVRDEKDKTQAAVASEMAAGFYGLEVLASKINDLNNNSTRFIIIQNRREYLKEANQISICFELPHASGTLYNILSHFIFNGLNMNRIESRPIPGKKWQYRFFVDFDGCLSQRQVRNALTGIASETDNFRILGNYIHVE</sequence>
<dbReference type="UniPathway" id="UPA00120">
    <property type="reaction ID" value="UER00203"/>
</dbReference>
<evidence type="ECO:0000256" key="10">
    <source>
        <dbReference type="ARBA" id="ARBA00022605"/>
    </source>
</evidence>
<feature type="domain" description="ACT" evidence="22">
    <location>
        <begin position="317"/>
        <end position="397"/>
    </location>
</feature>
<dbReference type="EMBL" id="JACHFW010000005">
    <property type="protein sequence ID" value="MBB5264400.1"/>
    <property type="molecule type" value="Genomic_DNA"/>
</dbReference>
<dbReference type="InterPro" id="IPR008242">
    <property type="entry name" value="Chor_mutase/pphenate_deHydtase"/>
</dbReference>
<accession>A0A7W8M4V3</accession>
<evidence type="ECO:0000256" key="9">
    <source>
        <dbReference type="ARBA" id="ARBA00022490"/>
    </source>
</evidence>
<dbReference type="PROSITE" id="PS00857">
    <property type="entry name" value="PREPHENATE_DEHYDR_1"/>
    <property type="match status" value="1"/>
</dbReference>
<feature type="domain" description="Chorismate mutase" evidence="20">
    <location>
        <begin position="1"/>
        <end position="88"/>
    </location>
</feature>
<dbReference type="SUPFAM" id="SSF53850">
    <property type="entry name" value="Periplasmic binding protein-like II"/>
    <property type="match status" value="1"/>
</dbReference>
<dbReference type="InterPro" id="IPR002912">
    <property type="entry name" value="ACT_dom"/>
</dbReference>
<evidence type="ECO:0000256" key="2">
    <source>
        <dbReference type="ARBA" id="ARBA00002364"/>
    </source>
</evidence>
<organism evidence="23 24">
    <name type="scientific">Catenibacillus scindens</name>
    <dbReference type="NCBI Taxonomy" id="673271"/>
    <lineage>
        <taxon>Bacteria</taxon>
        <taxon>Bacillati</taxon>
        <taxon>Bacillota</taxon>
        <taxon>Clostridia</taxon>
        <taxon>Lachnospirales</taxon>
        <taxon>Lachnospiraceae</taxon>
        <taxon>Catenibacillus</taxon>
    </lineage>
</organism>
<dbReference type="SUPFAM" id="SSF48600">
    <property type="entry name" value="Chorismate mutase II"/>
    <property type="match status" value="1"/>
</dbReference>
<evidence type="ECO:0000256" key="14">
    <source>
        <dbReference type="ARBA" id="ARBA00023239"/>
    </source>
</evidence>
<evidence type="ECO:0000256" key="3">
    <source>
        <dbReference type="ARBA" id="ARBA00004496"/>
    </source>
</evidence>
<evidence type="ECO:0000256" key="5">
    <source>
        <dbReference type="ARBA" id="ARBA00004817"/>
    </source>
</evidence>
<keyword evidence="11" id="KW-0057">Aromatic amino acid biosynthesis</keyword>
<name>A0A7W8M4V3_9FIRM</name>
<dbReference type="Gene3D" id="3.30.70.260">
    <property type="match status" value="1"/>
</dbReference>
<dbReference type="Proteomes" id="UP000543642">
    <property type="component" value="Unassembled WGS sequence"/>
</dbReference>
<evidence type="ECO:0000256" key="11">
    <source>
        <dbReference type="ARBA" id="ARBA00023141"/>
    </source>
</evidence>
<dbReference type="InterPro" id="IPR001086">
    <property type="entry name" value="Preph_deHydtase"/>
</dbReference>
<keyword evidence="14 23" id="KW-0456">Lyase</keyword>
<evidence type="ECO:0000313" key="24">
    <source>
        <dbReference type="Proteomes" id="UP000543642"/>
    </source>
</evidence>
<dbReference type="InterPro" id="IPR002701">
    <property type="entry name" value="CM_II_prokaryot"/>
</dbReference>
<dbReference type="PROSITE" id="PS51171">
    <property type="entry name" value="PREPHENATE_DEHYDR_3"/>
    <property type="match status" value="1"/>
</dbReference>
<dbReference type="PROSITE" id="PS51671">
    <property type="entry name" value="ACT"/>
    <property type="match status" value="1"/>
</dbReference>
<dbReference type="Pfam" id="PF01817">
    <property type="entry name" value="CM_2"/>
    <property type="match status" value="1"/>
</dbReference>
<evidence type="ECO:0000256" key="16">
    <source>
        <dbReference type="ARBA" id="ARBA00031175"/>
    </source>
</evidence>
<dbReference type="GO" id="GO:0004664">
    <property type="term" value="F:prephenate dehydratase activity"/>
    <property type="evidence" value="ECO:0007669"/>
    <property type="project" value="UniProtKB-EC"/>
</dbReference>
<comment type="pathway">
    <text evidence="5">Metabolic intermediate biosynthesis; prephenate biosynthesis; prephenate from chorismate: step 1/1.</text>
</comment>
<dbReference type="SMART" id="SM00830">
    <property type="entry name" value="CM_2"/>
    <property type="match status" value="1"/>
</dbReference>
<comment type="caution">
    <text evidence="23">The sequence shown here is derived from an EMBL/GenBank/DDBJ whole genome shotgun (WGS) entry which is preliminary data.</text>
</comment>
<dbReference type="InterPro" id="IPR036263">
    <property type="entry name" value="Chorismate_II_sf"/>
</dbReference>
<dbReference type="EC" id="4.2.1.51" evidence="6"/>
<protein>
    <recommendedName>
        <fullName evidence="7">Bifunctional chorismate mutase/prephenate dehydratase</fullName>
        <ecNumber evidence="6">4.2.1.51</ecNumber>
    </recommendedName>
    <alternativeName>
        <fullName evidence="17">Chorismate mutase-prephenate dehydratase</fullName>
    </alternativeName>
    <alternativeName>
        <fullName evidence="8">Prephenate dehydratase</fullName>
    </alternativeName>
    <alternativeName>
        <fullName evidence="16">p-protein</fullName>
    </alternativeName>
</protein>
<keyword evidence="9" id="KW-0963">Cytoplasm</keyword>
<evidence type="ECO:0000256" key="17">
    <source>
        <dbReference type="ARBA" id="ARBA00031520"/>
    </source>
</evidence>
<dbReference type="AlphaFoldDB" id="A0A7W8M4V3"/>
<comment type="pathway">
    <text evidence="4">Amino-acid biosynthesis; L-phenylalanine biosynthesis; phenylpyruvate from prephenate: step 1/1.</text>
</comment>
<dbReference type="FunFam" id="3.40.190.10:FF:000034">
    <property type="entry name" value="Chorismate mutase/prephenate dehydratase"/>
    <property type="match status" value="1"/>
</dbReference>
<dbReference type="CDD" id="cd04905">
    <property type="entry name" value="ACT_CM-PDT"/>
    <property type="match status" value="1"/>
</dbReference>
<dbReference type="InterPro" id="IPR045865">
    <property type="entry name" value="ACT-like_dom_sf"/>
</dbReference>
<evidence type="ECO:0000256" key="7">
    <source>
        <dbReference type="ARBA" id="ARBA00014401"/>
    </source>
</evidence>
<evidence type="ECO:0000256" key="8">
    <source>
        <dbReference type="ARBA" id="ARBA00021872"/>
    </source>
</evidence>
<dbReference type="GO" id="GO:0004106">
    <property type="term" value="F:chorismate mutase activity"/>
    <property type="evidence" value="ECO:0007669"/>
    <property type="project" value="UniProtKB-EC"/>
</dbReference>
<keyword evidence="24" id="KW-1185">Reference proteome</keyword>
<evidence type="ECO:0000256" key="6">
    <source>
        <dbReference type="ARBA" id="ARBA00013147"/>
    </source>
</evidence>
<dbReference type="GO" id="GO:0046417">
    <property type="term" value="P:chorismate metabolic process"/>
    <property type="evidence" value="ECO:0007669"/>
    <property type="project" value="InterPro"/>
</dbReference>
<reference evidence="23 24" key="1">
    <citation type="submission" date="2020-08" db="EMBL/GenBank/DDBJ databases">
        <title>Genomic Encyclopedia of Type Strains, Phase IV (KMG-IV): sequencing the most valuable type-strain genomes for metagenomic binning, comparative biology and taxonomic classification.</title>
        <authorList>
            <person name="Goeker M."/>
        </authorList>
    </citation>
    <scope>NUCLEOTIDE SEQUENCE [LARGE SCALE GENOMIC DNA]</scope>
    <source>
        <strain evidence="23 24">DSM 106146</strain>
    </source>
</reference>
<evidence type="ECO:0000259" key="20">
    <source>
        <dbReference type="PROSITE" id="PS51168"/>
    </source>
</evidence>
<dbReference type="Gene3D" id="1.20.59.10">
    <property type="entry name" value="Chorismate mutase"/>
    <property type="match status" value="1"/>
</dbReference>
<evidence type="ECO:0000256" key="19">
    <source>
        <dbReference type="PIRSR" id="PIRSR001500-2"/>
    </source>
</evidence>
<evidence type="ECO:0000256" key="12">
    <source>
        <dbReference type="ARBA" id="ARBA00023222"/>
    </source>
</evidence>
<evidence type="ECO:0000256" key="15">
    <source>
        <dbReference type="ARBA" id="ARBA00023268"/>
    </source>
</evidence>
<evidence type="ECO:0000259" key="22">
    <source>
        <dbReference type="PROSITE" id="PS51671"/>
    </source>
</evidence>
<dbReference type="GO" id="GO:0009094">
    <property type="term" value="P:L-phenylalanine biosynthetic process"/>
    <property type="evidence" value="ECO:0007669"/>
    <property type="project" value="UniProtKB-UniPathway"/>
</dbReference>
<feature type="site" description="Essential for prephenate dehydratase activity" evidence="19">
    <location>
        <position position="298"/>
    </location>
</feature>
<evidence type="ECO:0000256" key="1">
    <source>
        <dbReference type="ARBA" id="ARBA00000824"/>
    </source>
</evidence>
<dbReference type="SUPFAM" id="SSF55021">
    <property type="entry name" value="ACT-like"/>
    <property type="match status" value="1"/>
</dbReference>
<dbReference type="CDD" id="cd13631">
    <property type="entry name" value="PBP2_Ct-PDT_like"/>
    <property type="match status" value="1"/>
</dbReference>
<evidence type="ECO:0000256" key="13">
    <source>
        <dbReference type="ARBA" id="ARBA00023235"/>
    </source>
</evidence>
<dbReference type="PANTHER" id="PTHR21022:SF19">
    <property type="entry name" value="PREPHENATE DEHYDRATASE-RELATED"/>
    <property type="match status" value="1"/>
</dbReference>
<keyword evidence="10" id="KW-0028">Amino-acid biosynthesis</keyword>
<dbReference type="Pfam" id="PF00800">
    <property type="entry name" value="PDT"/>
    <property type="match status" value="1"/>
</dbReference>
<keyword evidence="15" id="KW-0511">Multifunctional enzyme</keyword>
<comment type="subcellular location">
    <subcellularLocation>
        <location evidence="3">Cytoplasm</location>
    </subcellularLocation>
</comment>
<dbReference type="PIRSF" id="PIRSF001500">
    <property type="entry name" value="Chor_mut_pdt_Ppr"/>
    <property type="match status" value="1"/>
</dbReference>
<evidence type="ECO:0000259" key="21">
    <source>
        <dbReference type="PROSITE" id="PS51171"/>
    </source>
</evidence>
<dbReference type="InterPro" id="IPR036979">
    <property type="entry name" value="CM_dom_sf"/>
</dbReference>
<dbReference type="Gene3D" id="3.40.190.10">
    <property type="entry name" value="Periplasmic binding protein-like II"/>
    <property type="match status" value="2"/>
</dbReference>
<evidence type="ECO:0000256" key="4">
    <source>
        <dbReference type="ARBA" id="ARBA00004741"/>
    </source>
</evidence>
<evidence type="ECO:0000256" key="18">
    <source>
        <dbReference type="ARBA" id="ARBA00047848"/>
    </source>
</evidence>
<keyword evidence="12" id="KW-0584">Phenylalanine biosynthesis</keyword>
<dbReference type="InterPro" id="IPR018528">
    <property type="entry name" value="Preph_deHydtase_CS"/>
</dbReference>
<comment type="catalytic activity">
    <reaction evidence="18">
        <text>prephenate + H(+) = 3-phenylpyruvate + CO2 + H2O</text>
        <dbReference type="Rhea" id="RHEA:21648"/>
        <dbReference type="ChEBI" id="CHEBI:15377"/>
        <dbReference type="ChEBI" id="CHEBI:15378"/>
        <dbReference type="ChEBI" id="CHEBI:16526"/>
        <dbReference type="ChEBI" id="CHEBI:18005"/>
        <dbReference type="ChEBI" id="CHEBI:29934"/>
        <dbReference type="EC" id="4.2.1.51"/>
    </reaction>
</comment>
<dbReference type="PROSITE" id="PS51168">
    <property type="entry name" value="CHORISMATE_MUT_2"/>
    <property type="match status" value="1"/>
</dbReference>
<keyword evidence="13 23" id="KW-0413">Isomerase</keyword>
<dbReference type="UniPathway" id="UPA00121">
    <property type="reaction ID" value="UER00345"/>
</dbReference>
<evidence type="ECO:0000313" key="23">
    <source>
        <dbReference type="EMBL" id="MBB5264400.1"/>
    </source>
</evidence>
<comment type="catalytic activity">
    <reaction evidence="1">
        <text>chorismate = prephenate</text>
        <dbReference type="Rhea" id="RHEA:13897"/>
        <dbReference type="ChEBI" id="CHEBI:29748"/>
        <dbReference type="ChEBI" id="CHEBI:29934"/>
        <dbReference type="EC" id="5.4.99.5"/>
    </reaction>
</comment>
<comment type="function">
    <text evidence="2">Catalyzes the Claisen rearrangement of chorismate to prephenate and the decarboxylation/dehydration of prephenate to phenylpyruvate.</text>
</comment>
<feature type="domain" description="Prephenate dehydratase" evidence="21">
    <location>
        <begin position="129"/>
        <end position="305"/>
    </location>
</feature>
<dbReference type="PANTHER" id="PTHR21022">
    <property type="entry name" value="PREPHENATE DEHYDRATASE P PROTEIN"/>
    <property type="match status" value="1"/>
</dbReference>
<dbReference type="RefSeq" id="WP_183772972.1">
    <property type="nucleotide sequence ID" value="NZ_JACHFW010000005.1"/>
</dbReference>
<dbReference type="GO" id="GO:0005737">
    <property type="term" value="C:cytoplasm"/>
    <property type="evidence" value="ECO:0007669"/>
    <property type="project" value="UniProtKB-SubCell"/>
</dbReference>
<gene>
    <name evidence="23" type="ORF">HNP82_001527</name>
</gene>